<dbReference type="PATRIC" id="fig|1171373.8.peg.210"/>
<protein>
    <submittedName>
        <fullName evidence="2">Uncharacterized protein</fullName>
    </submittedName>
</protein>
<sequence>MRRSTSTKLRTMADLDEKQQAALNAVWESAALLQGLRNIESMATDRFMGAVQDARKAGVPLGTIAQSVGLSASRLTQMITSRKRSRSAGPARHLGEITATPPVASREDGGPRKIA</sequence>
<evidence type="ECO:0000256" key="1">
    <source>
        <dbReference type="SAM" id="MobiDB-lite"/>
    </source>
</evidence>
<proteinExistence type="predicted"/>
<dbReference type="STRING" id="1171373.PACID_02110"/>
<feature type="compositionally biased region" description="Basic and acidic residues" evidence="1">
    <location>
        <begin position="105"/>
        <end position="115"/>
    </location>
</feature>
<evidence type="ECO:0000313" key="2">
    <source>
        <dbReference type="EMBL" id="AFV88061.1"/>
    </source>
</evidence>
<accession>K7RP24</accession>
<dbReference type="AlphaFoldDB" id="K7RP24"/>
<feature type="region of interest" description="Disordered" evidence="1">
    <location>
        <begin position="80"/>
        <end position="115"/>
    </location>
</feature>
<evidence type="ECO:0000313" key="3">
    <source>
        <dbReference type="Proteomes" id="UP000000214"/>
    </source>
</evidence>
<dbReference type="Proteomes" id="UP000000214">
    <property type="component" value="Chromosome"/>
</dbReference>
<gene>
    <name evidence="2" type="ordered locus">PACID_02110</name>
</gene>
<name>K7RP24_ACIA4</name>
<dbReference type="EMBL" id="CP003493">
    <property type="protein sequence ID" value="AFV88061.1"/>
    <property type="molecule type" value="Genomic_DNA"/>
</dbReference>
<dbReference type="KEGG" id="pbo:PACID_02110"/>
<dbReference type="HOGENOM" id="CLU_2106797_0_0_11"/>
<organism evidence="2 3">
    <name type="scientific">Acidipropionibacterium acidipropionici (strain ATCC 4875 / DSM 20272 / JCM 6432 / NBRC 12425 / NCIMB 8070 / 4)</name>
    <name type="common">Propionibacterium acidipropionici</name>
    <dbReference type="NCBI Taxonomy" id="1171373"/>
    <lineage>
        <taxon>Bacteria</taxon>
        <taxon>Bacillati</taxon>
        <taxon>Actinomycetota</taxon>
        <taxon>Actinomycetes</taxon>
        <taxon>Propionibacteriales</taxon>
        <taxon>Propionibacteriaceae</taxon>
        <taxon>Acidipropionibacterium</taxon>
    </lineage>
</organism>
<reference evidence="2 3" key="1">
    <citation type="journal article" date="2012" name="BMC Genomics">
        <title>The genome sequence of Propionibacterium acidipropionici provides insights into its biotechnological and industrial potential.</title>
        <authorList>
            <person name="Parizzi L.P."/>
            <person name="Grassi M.C."/>
            <person name="Llerena L.A."/>
            <person name="Carazzolle M.F."/>
            <person name="Queiroz V.L."/>
            <person name="Lunardi I."/>
            <person name="Zeidler A.F."/>
            <person name="Teixeira P.J."/>
            <person name="Mieczkowski P."/>
            <person name="Rincones J."/>
            <person name="Pereira G.A."/>
        </authorList>
    </citation>
    <scope>NUCLEOTIDE SEQUENCE [LARGE SCALE GENOMIC DNA]</scope>
    <source>
        <strain evidence="3">ATCC 4875 / DSM 20272 / JCM 6432 / NBRC 12425 / NCIMB 8070</strain>
    </source>
</reference>